<dbReference type="PROSITE" id="PS50883">
    <property type="entry name" value="EAL"/>
    <property type="match status" value="1"/>
</dbReference>
<dbReference type="InterPro" id="IPR050706">
    <property type="entry name" value="Cyclic-di-GMP_PDE-like"/>
</dbReference>
<dbReference type="Gene3D" id="3.30.70.270">
    <property type="match status" value="1"/>
</dbReference>
<dbReference type="Pfam" id="PF00563">
    <property type="entry name" value="EAL"/>
    <property type="match status" value="1"/>
</dbReference>
<dbReference type="RefSeq" id="WP_118251355.1">
    <property type="nucleotide sequence ID" value="NZ_JBBMEI010000030.1"/>
</dbReference>
<accession>A0ABV1AKR7</accession>
<organism evidence="7 8">
    <name type="scientific">Blautia intestinihominis</name>
    <dbReference type="NCBI Taxonomy" id="3133152"/>
    <lineage>
        <taxon>Bacteria</taxon>
        <taxon>Bacillati</taxon>
        <taxon>Bacillota</taxon>
        <taxon>Clostridia</taxon>
        <taxon>Lachnospirales</taxon>
        <taxon>Lachnospiraceae</taxon>
        <taxon>Blautia</taxon>
    </lineage>
</organism>
<dbReference type="Pfam" id="PF00990">
    <property type="entry name" value="GGDEF"/>
    <property type="match status" value="1"/>
</dbReference>
<feature type="domain" description="GGDEF" evidence="6">
    <location>
        <begin position="161"/>
        <end position="288"/>
    </location>
</feature>
<dbReference type="InterPro" id="IPR000160">
    <property type="entry name" value="GGDEF_dom"/>
</dbReference>
<dbReference type="PROSITE" id="PS50887">
    <property type="entry name" value="GGDEF"/>
    <property type="match status" value="1"/>
</dbReference>
<dbReference type="SUPFAM" id="SSF52172">
    <property type="entry name" value="CheY-like"/>
    <property type="match status" value="1"/>
</dbReference>
<keyword evidence="8" id="KW-1185">Reference proteome</keyword>
<evidence type="ECO:0000259" key="5">
    <source>
        <dbReference type="PROSITE" id="PS50883"/>
    </source>
</evidence>
<evidence type="ECO:0000313" key="7">
    <source>
        <dbReference type="EMBL" id="MEQ2358760.1"/>
    </source>
</evidence>
<dbReference type="InterPro" id="IPR035919">
    <property type="entry name" value="EAL_sf"/>
</dbReference>
<dbReference type="PROSITE" id="PS50110">
    <property type="entry name" value="RESPONSE_REGULATORY"/>
    <property type="match status" value="1"/>
</dbReference>
<evidence type="ECO:0000256" key="3">
    <source>
        <dbReference type="PROSITE-ProRule" id="PRU00169"/>
    </source>
</evidence>
<dbReference type="SMART" id="SM00267">
    <property type="entry name" value="GGDEF"/>
    <property type="match status" value="1"/>
</dbReference>
<dbReference type="InterPro" id="IPR011006">
    <property type="entry name" value="CheY-like_superfamily"/>
</dbReference>
<dbReference type="InterPro" id="IPR029787">
    <property type="entry name" value="Nucleotide_cyclase"/>
</dbReference>
<comment type="caution">
    <text evidence="3">Lacks conserved residue(s) required for the propagation of feature annotation.</text>
</comment>
<evidence type="ECO:0000313" key="8">
    <source>
        <dbReference type="Proteomes" id="UP001446032"/>
    </source>
</evidence>
<dbReference type="Gene3D" id="3.40.50.2300">
    <property type="match status" value="1"/>
</dbReference>
<dbReference type="EMBL" id="JBBMEI010000030">
    <property type="protein sequence ID" value="MEQ2358760.1"/>
    <property type="molecule type" value="Genomic_DNA"/>
</dbReference>
<comment type="function">
    <text evidence="2">May play the central regulatory role in sporulation. It may be an element of the effector pathway responsible for the activation of sporulation genes in response to nutritional stress. Spo0A may act in concert with spo0H (a sigma factor) to control the expression of some genes that are critical to the sporulation process.</text>
</comment>
<feature type="domain" description="EAL" evidence="5">
    <location>
        <begin position="297"/>
        <end position="551"/>
    </location>
</feature>
<proteinExistence type="predicted"/>
<comment type="caution">
    <text evidence="7">The sequence shown here is derived from an EMBL/GenBank/DDBJ whole genome shotgun (WGS) entry which is preliminary data.</text>
</comment>
<name>A0ABV1AKR7_9FIRM</name>
<dbReference type="NCBIfam" id="TIGR00254">
    <property type="entry name" value="GGDEF"/>
    <property type="match status" value="1"/>
</dbReference>
<dbReference type="SMART" id="SM00052">
    <property type="entry name" value="EAL"/>
    <property type="match status" value="1"/>
</dbReference>
<evidence type="ECO:0000256" key="1">
    <source>
        <dbReference type="ARBA" id="ARBA00018672"/>
    </source>
</evidence>
<sequence>MSRTYHQRARILVVDNSEINREMLNDILGETYEIRLAGSGREALEILEKEHWNLELVLLKLEMPDIDGYELLEIMREKMWLEEFAVIAVIASLTADVKRAYRLGVCDCFRLPYVTSILSHRIENAIVTHEKEYRDYLTGAYNRRGFIYMVEKFLNHCEDRSKYAIVFFNIKSFKATNELLGIKEGDHILDSLYDEIEQSFLKPIYVGRIEADHFVSFVERDRISGEKLADFCDQVFDVSNKKIRVHCRCGIFYLKDEPMPVSGMIDRAKLAKQYIVDEYLKPYAVFDHNMDMAYIDNAEITTEFEEAIANEELEVYYQPIVDSVTGKIMSAEALIRWIHPKKGFISPGIFVPKLEEDGSISKLDRYVFQKVRAYIRGRYEKGLEVVPVSMNLSWMDFYDETLIEEIIDFLEHAEFPSRLIRFEITETSYAALEENVGNVLNKIKEKGAWILLDDFGSGYSSFNMLQKFSFDILKIDMSFTREIEANSRARKLIPLIIEAAHALDARTVAEGAETKEQVEFLKEHGCDYIQGYYFYRPMKKDEFSEKLDQNS</sequence>
<dbReference type="PANTHER" id="PTHR33121:SF70">
    <property type="entry name" value="SIGNALING PROTEIN YKOW"/>
    <property type="match status" value="1"/>
</dbReference>
<protein>
    <recommendedName>
        <fullName evidence="1">Stage 0 sporulation protein A homolog</fullName>
    </recommendedName>
</protein>
<gene>
    <name evidence="7" type="ORF">WMO75_10510</name>
</gene>
<dbReference type="SUPFAM" id="SSF55073">
    <property type="entry name" value="Nucleotide cyclase"/>
    <property type="match status" value="1"/>
</dbReference>
<reference evidence="7 8" key="1">
    <citation type="submission" date="2024-03" db="EMBL/GenBank/DDBJ databases">
        <title>Human intestinal bacterial collection.</title>
        <authorList>
            <person name="Pauvert C."/>
            <person name="Hitch T.C.A."/>
            <person name="Clavel T."/>
        </authorList>
    </citation>
    <scope>NUCLEOTIDE SEQUENCE [LARGE SCALE GENOMIC DNA]</scope>
    <source>
        <strain evidence="7 8">CLA-AA-H95</strain>
    </source>
</reference>
<dbReference type="PANTHER" id="PTHR33121">
    <property type="entry name" value="CYCLIC DI-GMP PHOSPHODIESTERASE PDEF"/>
    <property type="match status" value="1"/>
</dbReference>
<dbReference type="InterPro" id="IPR043128">
    <property type="entry name" value="Rev_trsase/Diguanyl_cyclase"/>
</dbReference>
<dbReference type="Gene3D" id="3.20.20.450">
    <property type="entry name" value="EAL domain"/>
    <property type="match status" value="1"/>
</dbReference>
<dbReference type="CDD" id="cd01948">
    <property type="entry name" value="EAL"/>
    <property type="match status" value="1"/>
</dbReference>
<dbReference type="InterPro" id="IPR001789">
    <property type="entry name" value="Sig_transdc_resp-reg_receiver"/>
</dbReference>
<evidence type="ECO:0000259" key="6">
    <source>
        <dbReference type="PROSITE" id="PS50887"/>
    </source>
</evidence>
<dbReference type="SMART" id="SM00448">
    <property type="entry name" value="REC"/>
    <property type="match status" value="1"/>
</dbReference>
<dbReference type="SUPFAM" id="SSF141868">
    <property type="entry name" value="EAL domain-like"/>
    <property type="match status" value="1"/>
</dbReference>
<evidence type="ECO:0000256" key="2">
    <source>
        <dbReference type="ARBA" id="ARBA00024867"/>
    </source>
</evidence>
<evidence type="ECO:0000259" key="4">
    <source>
        <dbReference type="PROSITE" id="PS50110"/>
    </source>
</evidence>
<dbReference type="InterPro" id="IPR001633">
    <property type="entry name" value="EAL_dom"/>
</dbReference>
<dbReference type="Pfam" id="PF00072">
    <property type="entry name" value="Response_reg"/>
    <property type="match status" value="1"/>
</dbReference>
<dbReference type="Proteomes" id="UP001446032">
    <property type="component" value="Unassembled WGS sequence"/>
</dbReference>
<feature type="domain" description="Response regulatory" evidence="4">
    <location>
        <begin position="10"/>
        <end position="126"/>
    </location>
</feature>